<dbReference type="AlphaFoldDB" id="A0A4D6Q5V3"/>
<evidence type="ECO:0000313" key="2">
    <source>
        <dbReference type="EMBL" id="QCF41930.1"/>
    </source>
</evidence>
<dbReference type="InterPro" id="IPR006170">
    <property type="entry name" value="PBP/GOBP"/>
</dbReference>
<dbReference type="EMBL" id="MH900299">
    <property type="protein sequence ID" value="QCF41930.1"/>
    <property type="molecule type" value="mRNA"/>
</dbReference>
<protein>
    <submittedName>
        <fullName evidence="2">Odorant binding protein</fullName>
    </submittedName>
</protein>
<name>A0A4D6Q5V3_ATHDI</name>
<dbReference type="SUPFAM" id="SSF47565">
    <property type="entry name" value="Insect pheromone/odorant-binding proteins"/>
    <property type="match status" value="1"/>
</dbReference>
<feature type="chain" id="PRO_5020040240" evidence="1">
    <location>
        <begin position="18"/>
        <end position="146"/>
    </location>
</feature>
<dbReference type="GO" id="GO:0005549">
    <property type="term" value="F:odorant binding"/>
    <property type="evidence" value="ECO:0007669"/>
    <property type="project" value="InterPro"/>
</dbReference>
<dbReference type="Pfam" id="PF01395">
    <property type="entry name" value="PBP_GOBP"/>
    <property type="match status" value="1"/>
</dbReference>
<dbReference type="Gene3D" id="1.10.238.270">
    <property type="match status" value="1"/>
</dbReference>
<reference evidence="2" key="1">
    <citation type="submission" date="2018-09" db="EMBL/GenBank/DDBJ databases">
        <authorList>
            <person name="Song Y.Q."/>
        </authorList>
    </citation>
    <scope>NUCLEOTIDE SEQUENCE</scope>
    <source>
        <tissue evidence="2">Antenna or genitals</tissue>
    </source>
</reference>
<accession>A0A4D6Q5V3</accession>
<evidence type="ECO:0000256" key="1">
    <source>
        <dbReference type="SAM" id="SignalP"/>
    </source>
</evidence>
<organism evidence="2">
    <name type="scientific">Athetis dissimilis</name>
    <name type="common">Moth</name>
    <name type="synonym">Proxenus dissimilis</name>
    <dbReference type="NCBI Taxonomy" id="1737331"/>
    <lineage>
        <taxon>Eukaryota</taxon>
        <taxon>Metazoa</taxon>
        <taxon>Ecdysozoa</taxon>
        <taxon>Arthropoda</taxon>
        <taxon>Hexapoda</taxon>
        <taxon>Insecta</taxon>
        <taxon>Pterygota</taxon>
        <taxon>Neoptera</taxon>
        <taxon>Endopterygota</taxon>
        <taxon>Lepidoptera</taxon>
        <taxon>Glossata</taxon>
        <taxon>Ditrysia</taxon>
        <taxon>Noctuoidea</taxon>
        <taxon>Noctuidae</taxon>
        <taxon>Noctuinae</taxon>
        <taxon>Athetis</taxon>
    </lineage>
</organism>
<feature type="signal peptide" evidence="1">
    <location>
        <begin position="1"/>
        <end position="17"/>
    </location>
</feature>
<proteinExistence type="evidence at transcript level"/>
<keyword evidence="1" id="KW-0732">Signal</keyword>
<sequence length="146" mass="16429">MFKYFIYCVFIVSTCHADLLSQKENKGATLKPLSVCCDIPELGDPKFLAKCSNPKLPGPCNDVQCVFEESGFLTDRNTLNKEAYKAHLRKWEEDNKGWTVAVDKAIADCVDNEPRQHLDVPCKAYDVFTCTGIAMLKKCPEAAWKC</sequence>
<gene>
    <name evidence="2" type="primary">OBP15</name>
</gene>
<dbReference type="InterPro" id="IPR036728">
    <property type="entry name" value="PBP_GOBP_sf"/>
</dbReference>